<keyword evidence="1" id="KW-1133">Transmembrane helix</keyword>
<proteinExistence type="predicted"/>
<dbReference type="Proteomes" id="UP000324327">
    <property type="component" value="Unassembled WGS sequence"/>
</dbReference>
<evidence type="ECO:0000313" key="3">
    <source>
        <dbReference type="EMBL" id="TYL60913.1"/>
    </source>
</evidence>
<evidence type="ECO:0000256" key="1">
    <source>
        <dbReference type="SAM" id="Phobius"/>
    </source>
</evidence>
<accession>A0A5S4VNN7</accession>
<keyword evidence="1" id="KW-0812">Transmembrane</keyword>
<dbReference type="InterPro" id="IPR055789">
    <property type="entry name" value="DUF7365"/>
</dbReference>
<dbReference type="Pfam" id="PF24073">
    <property type="entry name" value="DUF7365"/>
    <property type="match status" value="1"/>
</dbReference>
<sequence>MDMATDADINIEHRLTEVEQRAKSNTNRLNEHDEILKSNSEMIGAIKELATEVKYMRGDLNETFERLNKLEGKDGDKWDKFKWLIVTGLVTLILGYLAVSVGLK</sequence>
<organism evidence="3 4">
    <name type="scientific">Agathobacter rectalis</name>
    <dbReference type="NCBI Taxonomy" id="39491"/>
    <lineage>
        <taxon>Bacteria</taxon>
        <taxon>Bacillati</taxon>
        <taxon>Bacillota</taxon>
        <taxon>Clostridia</taxon>
        <taxon>Lachnospirales</taxon>
        <taxon>Lachnospiraceae</taxon>
        <taxon>Agathobacter</taxon>
    </lineage>
</organism>
<protein>
    <recommendedName>
        <fullName evidence="2">DUF7365 domain-containing protein</fullName>
    </recommendedName>
</protein>
<reference evidence="3 4" key="2">
    <citation type="submission" date="2019-09" db="EMBL/GenBank/DDBJ databases">
        <title>Strain-level analysis of Eubacterium rectale using genomes from metagenomes.</title>
        <authorList>
            <person name="Karcher N."/>
            <person name="Segata N."/>
        </authorList>
    </citation>
    <scope>NUCLEOTIDE SEQUENCE [LARGE SCALE GENOMIC DNA]</scope>
    <source>
        <strain evidence="3 4">T3WBe13</strain>
    </source>
</reference>
<comment type="caution">
    <text evidence="3">The sequence shown here is derived from an EMBL/GenBank/DDBJ whole genome shotgun (WGS) entry which is preliminary data.</text>
</comment>
<feature type="domain" description="DUF7365" evidence="2">
    <location>
        <begin position="11"/>
        <end position="62"/>
    </location>
</feature>
<dbReference type="EMBL" id="VSTF01000003">
    <property type="protein sequence ID" value="TYL60913.1"/>
    <property type="molecule type" value="Genomic_DNA"/>
</dbReference>
<gene>
    <name evidence="3" type="ORF">FYL31_04640</name>
</gene>
<feature type="transmembrane region" description="Helical" evidence="1">
    <location>
        <begin position="83"/>
        <end position="103"/>
    </location>
</feature>
<dbReference type="AlphaFoldDB" id="A0A5S4VNN7"/>
<reference evidence="3 4" key="1">
    <citation type="submission" date="2019-08" db="EMBL/GenBank/DDBJ databases">
        <authorList>
            <person name="Duncan S."/>
            <person name="Walker A."/>
        </authorList>
    </citation>
    <scope>NUCLEOTIDE SEQUENCE [LARGE SCALE GENOMIC DNA]</scope>
    <source>
        <strain evidence="3 4">T3WBe13</strain>
    </source>
</reference>
<keyword evidence="1" id="KW-0472">Membrane</keyword>
<dbReference type="RefSeq" id="WP_148872047.1">
    <property type="nucleotide sequence ID" value="NZ_VSTF01000003.1"/>
</dbReference>
<evidence type="ECO:0000259" key="2">
    <source>
        <dbReference type="Pfam" id="PF24073"/>
    </source>
</evidence>
<evidence type="ECO:0000313" key="4">
    <source>
        <dbReference type="Proteomes" id="UP000324327"/>
    </source>
</evidence>
<name>A0A5S4VNN7_9FIRM</name>